<gene>
    <name evidence="9" type="ORF">BCV69DRAFT_13204</name>
</gene>
<proteinExistence type="predicted"/>
<evidence type="ECO:0000256" key="6">
    <source>
        <dbReference type="SAM" id="MobiDB-lite"/>
    </source>
</evidence>
<evidence type="ECO:0000259" key="8">
    <source>
        <dbReference type="PROSITE" id="PS50195"/>
    </source>
</evidence>
<dbReference type="RefSeq" id="XP_025351056.1">
    <property type="nucleotide sequence ID" value="XM_025489235.1"/>
</dbReference>
<evidence type="ECO:0000256" key="3">
    <source>
        <dbReference type="ARBA" id="ARBA00023054"/>
    </source>
</evidence>
<dbReference type="Gene3D" id="3.30.1520.10">
    <property type="entry name" value="Phox-like domain"/>
    <property type="match status" value="1"/>
</dbReference>
<feature type="coiled-coil region" evidence="5">
    <location>
        <begin position="242"/>
        <end position="269"/>
    </location>
</feature>
<keyword evidence="3 5" id="KW-0175">Coiled coil</keyword>
<dbReference type="SMART" id="SM00312">
    <property type="entry name" value="PX"/>
    <property type="match status" value="1"/>
</dbReference>
<name>A0A316UF61_9BASI</name>
<keyword evidence="10" id="KW-1185">Reference proteome</keyword>
<dbReference type="InterPro" id="IPR001683">
    <property type="entry name" value="PX_dom"/>
</dbReference>
<dbReference type="STRING" id="1684307.A0A316UF61"/>
<dbReference type="GO" id="GO:0007034">
    <property type="term" value="P:vacuolar transport"/>
    <property type="evidence" value="ECO:0007669"/>
    <property type="project" value="UniProtKB-ARBA"/>
</dbReference>
<comment type="subcellular location">
    <subcellularLocation>
        <location evidence="1">Vacuole</location>
    </subcellularLocation>
</comment>
<dbReference type="GeneID" id="37010969"/>
<dbReference type="PROSITE" id="PS50192">
    <property type="entry name" value="T_SNARE"/>
    <property type="match status" value="1"/>
</dbReference>
<evidence type="ECO:0000313" key="9">
    <source>
        <dbReference type="EMBL" id="PWN23896.1"/>
    </source>
</evidence>
<protein>
    <submittedName>
        <fullName evidence="9">Phox-like protein</fullName>
    </submittedName>
</protein>
<dbReference type="GO" id="GO:0016192">
    <property type="term" value="P:vesicle-mediated transport"/>
    <property type="evidence" value="ECO:0007669"/>
    <property type="project" value="UniProtKB-ARBA"/>
</dbReference>
<dbReference type="SMART" id="SM00397">
    <property type="entry name" value="t_SNARE"/>
    <property type="match status" value="1"/>
</dbReference>
<dbReference type="PANTHER" id="PTHR22775:SF3">
    <property type="entry name" value="SORTING NEXIN-13"/>
    <property type="match status" value="1"/>
</dbReference>
<dbReference type="SUPFAM" id="SSF64268">
    <property type="entry name" value="PX domain"/>
    <property type="match status" value="1"/>
</dbReference>
<keyword evidence="2" id="KW-0926">Vacuole</keyword>
<dbReference type="Proteomes" id="UP000245942">
    <property type="component" value="Unassembled WGS sequence"/>
</dbReference>
<dbReference type="EMBL" id="KZ819321">
    <property type="protein sequence ID" value="PWN23896.1"/>
    <property type="molecule type" value="Genomic_DNA"/>
</dbReference>
<dbReference type="PROSITE" id="PS50195">
    <property type="entry name" value="PX"/>
    <property type="match status" value="1"/>
</dbReference>
<feature type="region of interest" description="Disordered" evidence="6">
    <location>
        <begin position="134"/>
        <end position="201"/>
    </location>
</feature>
<evidence type="ECO:0000259" key="7">
    <source>
        <dbReference type="PROSITE" id="PS50192"/>
    </source>
</evidence>
<evidence type="ECO:0000256" key="1">
    <source>
        <dbReference type="ARBA" id="ARBA00004116"/>
    </source>
</evidence>
<evidence type="ECO:0000256" key="4">
    <source>
        <dbReference type="ARBA" id="ARBA00054927"/>
    </source>
</evidence>
<feature type="domain" description="T-SNARE coiled-coil homology" evidence="7">
    <location>
        <begin position="211"/>
        <end position="273"/>
    </location>
</feature>
<accession>A0A316UF61</accession>
<organism evidence="9 10">
    <name type="scientific">Pseudomicrostroma glucosiphilum</name>
    <dbReference type="NCBI Taxonomy" id="1684307"/>
    <lineage>
        <taxon>Eukaryota</taxon>
        <taxon>Fungi</taxon>
        <taxon>Dikarya</taxon>
        <taxon>Basidiomycota</taxon>
        <taxon>Ustilaginomycotina</taxon>
        <taxon>Exobasidiomycetes</taxon>
        <taxon>Microstromatales</taxon>
        <taxon>Microstromatales incertae sedis</taxon>
        <taxon>Pseudomicrostroma</taxon>
    </lineage>
</organism>
<dbReference type="GO" id="GO:0097576">
    <property type="term" value="P:vacuole fusion"/>
    <property type="evidence" value="ECO:0007669"/>
    <property type="project" value="UniProtKB-ARBA"/>
</dbReference>
<reference evidence="9 10" key="1">
    <citation type="journal article" date="2018" name="Mol. Biol. Evol.">
        <title>Broad Genomic Sampling Reveals a Smut Pathogenic Ancestry of the Fungal Clade Ustilaginomycotina.</title>
        <authorList>
            <person name="Kijpornyongpan T."/>
            <person name="Mondo S.J."/>
            <person name="Barry K."/>
            <person name="Sandor L."/>
            <person name="Lee J."/>
            <person name="Lipzen A."/>
            <person name="Pangilinan J."/>
            <person name="LaButti K."/>
            <person name="Hainaut M."/>
            <person name="Henrissat B."/>
            <person name="Grigoriev I.V."/>
            <person name="Spatafora J.W."/>
            <person name="Aime M.C."/>
        </authorList>
    </citation>
    <scope>NUCLEOTIDE SEQUENCE [LARGE SCALE GENOMIC DNA]</scope>
    <source>
        <strain evidence="9 10">MCA 4718</strain>
    </source>
</reference>
<feature type="domain" description="PX" evidence="8">
    <location>
        <begin position="7"/>
        <end position="133"/>
    </location>
</feature>
<dbReference type="InterPro" id="IPR000727">
    <property type="entry name" value="T_SNARE_dom"/>
</dbReference>
<dbReference type="InterPro" id="IPR036871">
    <property type="entry name" value="PX_dom_sf"/>
</dbReference>
<dbReference type="AlphaFoldDB" id="A0A316UF61"/>
<dbReference type="Pfam" id="PF00787">
    <property type="entry name" value="PX"/>
    <property type="match status" value="1"/>
</dbReference>
<evidence type="ECO:0000256" key="5">
    <source>
        <dbReference type="SAM" id="Coils"/>
    </source>
</evidence>
<comment type="function">
    <text evidence="4">Essential for proper morphogenesis of the vacuole. May exist as structural reinforcement on the surface of the vacuolar membrane and be required for maintenance against rupture by osmotic pressure.</text>
</comment>
<evidence type="ECO:0000313" key="10">
    <source>
        <dbReference type="Proteomes" id="UP000245942"/>
    </source>
</evidence>
<dbReference type="OrthoDB" id="428895at2759"/>
<feature type="compositionally biased region" description="Low complexity" evidence="6">
    <location>
        <begin position="136"/>
        <end position="149"/>
    </location>
</feature>
<dbReference type="SUPFAM" id="SSF58038">
    <property type="entry name" value="SNARE fusion complex"/>
    <property type="match status" value="1"/>
</dbReference>
<evidence type="ECO:0000256" key="2">
    <source>
        <dbReference type="ARBA" id="ARBA00022554"/>
    </source>
</evidence>
<dbReference type="GO" id="GO:0035091">
    <property type="term" value="F:phosphatidylinositol binding"/>
    <property type="evidence" value="ECO:0007669"/>
    <property type="project" value="InterPro"/>
</dbReference>
<dbReference type="Gene3D" id="1.20.5.110">
    <property type="match status" value="1"/>
</dbReference>
<sequence length="274" mass="30067">MAPAPALLQSITIPRTETRSTPSPAFTVYAILVTLPVRNWTVYRRYSEFLALHQSFGDRPPPVPFPPKHVAKSTLKVFTAGLSGLLGGGNEEEIQRERKEGLERYLKTIVASPEATWRETDAFKDFIELPRSTPLSVPSGSGSASNGGVASRGGTTGTTSYRQQSHAVHGSYVPPSASSYSTTRRLGRPAPAQETDETRPLDDASLLASQQSQFDRQDAQLDSLAAILRRQKQMGMAINQELVEQNELLDTLDGEVQNTQSKMKKNESQIRRLG</sequence>
<dbReference type="CDD" id="cd15858">
    <property type="entry name" value="SNARE_VAM7"/>
    <property type="match status" value="1"/>
</dbReference>
<dbReference type="GO" id="GO:0000329">
    <property type="term" value="C:fungal-type vacuole membrane"/>
    <property type="evidence" value="ECO:0007669"/>
    <property type="project" value="UniProtKB-ARBA"/>
</dbReference>
<dbReference type="FunFam" id="1.20.5.110:FF:000058">
    <property type="entry name" value="VAM7p Vacuolar SNARE protein"/>
    <property type="match status" value="1"/>
</dbReference>
<dbReference type="PANTHER" id="PTHR22775">
    <property type="entry name" value="SORTING NEXIN"/>
    <property type="match status" value="1"/>
</dbReference>